<evidence type="ECO:0000256" key="3">
    <source>
        <dbReference type="ARBA" id="ARBA00023002"/>
    </source>
</evidence>
<evidence type="ECO:0000256" key="1">
    <source>
        <dbReference type="ARBA" id="ARBA00006484"/>
    </source>
</evidence>
<dbReference type="AlphaFoldDB" id="A0ABD3QCP1"/>
<proteinExistence type="inferred from homology"/>
<dbReference type="GO" id="GO:0016491">
    <property type="term" value="F:oxidoreductase activity"/>
    <property type="evidence" value="ECO:0007669"/>
    <property type="project" value="UniProtKB-KW"/>
</dbReference>
<keyword evidence="7" id="KW-1185">Reference proteome</keyword>
<dbReference type="PANTHER" id="PTHR43963:SF6">
    <property type="entry name" value="CHAIN DEHYDROGENASE FAMILY PROTEIN, PUTATIVE (AFU_ORTHOLOGUE AFUA_3G15350)-RELATED"/>
    <property type="match status" value="1"/>
</dbReference>
<name>A0ABD3QCP1_9STRA</name>
<dbReference type="PANTHER" id="PTHR43963">
    <property type="entry name" value="CARBONYL REDUCTASE 1-RELATED"/>
    <property type="match status" value="1"/>
</dbReference>
<comment type="similarity">
    <text evidence="1 4">Belongs to the short-chain dehydrogenases/reductases (SDR) family.</text>
</comment>
<keyword evidence="3" id="KW-0560">Oxidoreductase</keyword>
<dbReference type="Proteomes" id="UP001530400">
    <property type="component" value="Unassembled WGS sequence"/>
</dbReference>
<dbReference type="EMBL" id="JALLPJ020000230">
    <property type="protein sequence ID" value="KAL3798093.1"/>
    <property type="molecule type" value="Genomic_DNA"/>
</dbReference>
<reference evidence="6 7" key="1">
    <citation type="submission" date="2024-10" db="EMBL/GenBank/DDBJ databases">
        <title>Updated reference genomes for cyclostephanoid diatoms.</title>
        <authorList>
            <person name="Roberts W.R."/>
            <person name="Alverson A.J."/>
        </authorList>
    </citation>
    <scope>NUCLEOTIDE SEQUENCE [LARGE SCALE GENOMIC DNA]</scope>
    <source>
        <strain evidence="6 7">AJA010-31</strain>
    </source>
</reference>
<dbReference type="InterPro" id="IPR002347">
    <property type="entry name" value="SDR_fam"/>
</dbReference>
<evidence type="ECO:0000256" key="5">
    <source>
        <dbReference type="SAM" id="Phobius"/>
    </source>
</evidence>
<keyword evidence="5" id="KW-0472">Membrane</keyword>
<keyword evidence="5" id="KW-1133">Transmembrane helix</keyword>
<dbReference type="PRINTS" id="PR00080">
    <property type="entry name" value="SDRFAMILY"/>
</dbReference>
<dbReference type="Pfam" id="PF00106">
    <property type="entry name" value="adh_short"/>
    <property type="match status" value="2"/>
</dbReference>
<dbReference type="PRINTS" id="PR00081">
    <property type="entry name" value="GDHRDH"/>
</dbReference>
<dbReference type="Gene3D" id="3.40.50.720">
    <property type="entry name" value="NAD(P)-binding Rossmann-like Domain"/>
    <property type="match status" value="1"/>
</dbReference>
<keyword evidence="2" id="KW-0521">NADP</keyword>
<keyword evidence="5" id="KW-0812">Transmembrane</keyword>
<accession>A0ABD3QCP1</accession>
<evidence type="ECO:0000256" key="2">
    <source>
        <dbReference type="ARBA" id="ARBA00022857"/>
    </source>
</evidence>
<organism evidence="6 7">
    <name type="scientific">Cyclotella atomus</name>
    <dbReference type="NCBI Taxonomy" id="382360"/>
    <lineage>
        <taxon>Eukaryota</taxon>
        <taxon>Sar</taxon>
        <taxon>Stramenopiles</taxon>
        <taxon>Ochrophyta</taxon>
        <taxon>Bacillariophyta</taxon>
        <taxon>Coscinodiscophyceae</taxon>
        <taxon>Thalassiosirophycidae</taxon>
        <taxon>Stephanodiscales</taxon>
        <taxon>Stephanodiscaceae</taxon>
        <taxon>Cyclotella</taxon>
    </lineage>
</organism>
<evidence type="ECO:0000313" key="7">
    <source>
        <dbReference type="Proteomes" id="UP001530400"/>
    </source>
</evidence>
<sequence>MMISPIAAAFATQTGRIALVTGANKGIGFCIAVQLALSGLFSHIVLGCRDPTRGDAAVSRIQAQLNTISPPSASCTTISYLPLTLGDKQSHQQLRKSLEEQFGKVDVLINNAAMAYKGADPTPHEEQCKPTLDVNFRGTVDLTEELLPLLRLGNDARVVNVASMAGRLRQLRSSQLRSKFTSPELTMEELQSYVDQYERDVLDGTYQQKGWGGSNYGMSKLAVIAATRIWAREEAEHGIKVNCCCPGYCDTDMTSHRGTRSPEDGARNAVIPATMEHAPTVESISMIPSFASRGGSPSLFPAHPDPTKYKKLDMAAKKSKADDKAEKVMIPRRKLQSVPDLLANGTNEEDPSTPESWVTKTLWMAFLLLLFYLSFELFLKLDKMSREQNGGNDEL</sequence>
<dbReference type="SUPFAM" id="SSF51735">
    <property type="entry name" value="NAD(P)-binding Rossmann-fold domains"/>
    <property type="match status" value="1"/>
</dbReference>
<protein>
    <submittedName>
        <fullName evidence="6">Uncharacterized protein</fullName>
    </submittedName>
</protein>
<evidence type="ECO:0000313" key="6">
    <source>
        <dbReference type="EMBL" id="KAL3798093.1"/>
    </source>
</evidence>
<evidence type="ECO:0000256" key="4">
    <source>
        <dbReference type="RuleBase" id="RU000363"/>
    </source>
</evidence>
<feature type="transmembrane region" description="Helical" evidence="5">
    <location>
        <begin position="361"/>
        <end position="379"/>
    </location>
</feature>
<dbReference type="InterPro" id="IPR036291">
    <property type="entry name" value="NAD(P)-bd_dom_sf"/>
</dbReference>
<comment type="caution">
    <text evidence="6">The sequence shown here is derived from an EMBL/GenBank/DDBJ whole genome shotgun (WGS) entry which is preliminary data.</text>
</comment>
<gene>
    <name evidence="6" type="ORF">ACHAWO_010837</name>
</gene>